<organism evidence="1 2">
    <name type="scientific">Bradyrhizobium cajani</name>
    <dbReference type="NCBI Taxonomy" id="1928661"/>
    <lineage>
        <taxon>Bacteria</taxon>
        <taxon>Pseudomonadati</taxon>
        <taxon>Pseudomonadota</taxon>
        <taxon>Alphaproteobacteria</taxon>
        <taxon>Hyphomicrobiales</taxon>
        <taxon>Nitrobacteraceae</taxon>
        <taxon>Bradyrhizobium</taxon>
    </lineage>
</organism>
<dbReference type="EMBL" id="WQNE01000046">
    <property type="protein sequence ID" value="MVT78103.1"/>
    <property type="molecule type" value="Genomic_DNA"/>
</dbReference>
<name>A0A844TGD2_9BRAD</name>
<dbReference type="OrthoDB" id="1495454at2"/>
<dbReference type="AlphaFoldDB" id="A0A844TGD2"/>
<dbReference type="RefSeq" id="WP_157336525.1">
    <property type="nucleotide sequence ID" value="NZ_JANADL010000013.1"/>
</dbReference>
<comment type="caution">
    <text evidence="1">The sequence shown here is derived from an EMBL/GenBank/DDBJ whole genome shotgun (WGS) entry which is preliminary data.</text>
</comment>
<reference evidence="1 2" key="1">
    <citation type="submission" date="2019-12" db="EMBL/GenBank/DDBJ databases">
        <title>Draft genome sequences Bradyrhizobium cajani AMBPC1010, Bradyrhizobium pachyrhizi AMBPC1040 and Bradyrhizobium yuanmingense ALSPC3051, three plant growth promoting strains isolated from nodules of Cajanus cajan L. in Dominican Republic.</title>
        <authorList>
            <person name="Flores-Felix J.D."/>
            <person name="Araujo J."/>
            <person name="Diaz-Alcantara C."/>
            <person name="Gonzalez-Andres F."/>
            <person name="Velazquez E."/>
        </authorList>
    </citation>
    <scope>NUCLEOTIDE SEQUENCE [LARGE SCALE GENOMIC DNA]</scope>
    <source>
        <strain evidence="1 2">1010</strain>
    </source>
</reference>
<dbReference type="Proteomes" id="UP000449969">
    <property type="component" value="Unassembled WGS sequence"/>
</dbReference>
<sequence length="160" mass="18317">MLDEYEFYQGVVLRQLAVENDYSMSVSFRPFVREGRINAFVMNGRAGVYIKHSSKRMSPWRFTFTIEQAADLLDLEHKFPDSFMVFVCEADGLVTLSMADLHSIVSFQESENAWVSISRSPRTQYELAGNRGELKYKVARGIGLIPETLKTRGRERYASG</sequence>
<protein>
    <submittedName>
        <fullName evidence="1">Uncharacterized protein</fullName>
    </submittedName>
</protein>
<evidence type="ECO:0000313" key="2">
    <source>
        <dbReference type="Proteomes" id="UP000449969"/>
    </source>
</evidence>
<evidence type="ECO:0000313" key="1">
    <source>
        <dbReference type="EMBL" id="MVT78103.1"/>
    </source>
</evidence>
<proteinExistence type="predicted"/>
<keyword evidence="2" id="KW-1185">Reference proteome</keyword>
<accession>A0A844TGD2</accession>
<gene>
    <name evidence="1" type="ORF">GPL20_34520</name>
</gene>